<evidence type="ECO:0000313" key="2">
    <source>
        <dbReference type="Proteomes" id="UP001559025"/>
    </source>
</evidence>
<organism evidence="1 2">
    <name type="scientific">Neoaquamicrobium sediminum</name>
    <dbReference type="NCBI Taxonomy" id="1849104"/>
    <lineage>
        <taxon>Bacteria</taxon>
        <taxon>Pseudomonadati</taxon>
        <taxon>Pseudomonadota</taxon>
        <taxon>Alphaproteobacteria</taxon>
        <taxon>Hyphomicrobiales</taxon>
        <taxon>Phyllobacteriaceae</taxon>
        <taxon>Neoaquamicrobium</taxon>
    </lineage>
</organism>
<sequence>MNMARRPTWFATLRRDRGLFALIGCLILLLNVLQPVTAAKAAENGLWVICTVYGAEKPLDGSDLPTPLQEKCPICLFGHGGHNAPIYRALPAAEPAFPTPLALSFVQTFVEADENFVPRPDDPPPAIRGPPLSA</sequence>
<keyword evidence="2" id="KW-1185">Reference proteome</keyword>
<evidence type="ECO:0000313" key="1">
    <source>
        <dbReference type="EMBL" id="MEX4006538.1"/>
    </source>
</evidence>
<proteinExistence type="predicted"/>
<dbReference type="Proteomes" id="UP001559025">
    <property type="component" value="Unassembled WGS sequence"/>
</dbReference>
<name>A0ABV3WQR6_9HYPH</name>
<comment type="caution">
    <text evidence="1">The sequence shown here is derived from an EMBL/GenBank/DDBJ whole genome shotgun (WGS) entry which is preliminary data.</text>
</comment>
<dbReference type="Pfam" id="PF11162">
    <property type="entry name" value="DUF2946"/>
    <property type="match status" value="1"/>
</dbReference>
<protein>
    <submittedName>
        <fullName evidence="1">DUF2946 family protein</fullName>
    </submittedName>
</protein>
<dbReference type="InterPro" id="IPR021333">
    <property type="entry name" value="DUF2946"/>
</dbReference>
<gene>
    <name evidence="1" type="ORF">V1479_04435</name>
</gene>
<reference evidence="1 2" key="1">
    <citation type="submission" date="2024-01" db="EMBL/GenBank/DDBJ databases">
        <title>New evidence supports the origin of RcGTA from prophage.</title>
        <authorList>
            <person name="Xu Y."/>
            <person name="Liu B."/>
            <person name="Chen F."/>
        </authorList>
    </citation>
    <scope>NUCLEOTIDE SEQUENCE [LARGE SCALE GENOMIC DNA]</scope>
    <source>
        <strain evidence="1 2">CBW1107-2</strain>
    </source>
</reference>
<accession>A0ABV3WQR6</accession>
<dbReference type="EMBL" id="JAZHFV010000001">
    <property type="protein sequence ID" value="MEX4006538.1"/>
    <property type="molecule type" value="Genomic_DNA"/>
</dbReference>
<dbReference type="RefSeq" id="WP_368801827.1">
    <property type="nucleotide sequence ID" value="NZ_JAZHFV010000001.1"/>
</dbReference>